<feature type="region of interest" description="Disordered" evidence="1">
    <location>
        <begin position="77"/>
        <end position="108"/>
    </location>
</feature>
<dbReference type="EMBL" id="JAPQKO010000006">
    <property type="protein sequence ID" value="KAJ5155256.1"/>
    <property type="molecule type" value="Genomic_DNA"/>
</dbReference>
<protein>
    <submittedName>
        <fullName evidence="2">Uncharacterized protein</fullName>
    </submittedName>
</protein>
<dbReference type="AlphaFoldDB" id="A0A9W9HSR9"/>
<proteinExistence type="predicted"/>
<name>A0A9W9HSR9_9EURO</name>
<gene>
    <name evidence="2" type="ORF">N7492_008059</name>
</gene>
<accession>A0A9W9HSR9</accession>
<dbReference type="Proteomes" id="UP001146351">
    <property type="component" value="Unassembled WGS sequence"/>
</dbReference>
<reference evidence="2" key="1">
    <citation type="submission" date="2022-11" db="EMBL/GenBank/DDBJ databases">
        <authorList>
            <person name="Petersen C."/>
        </authorList>
    </citation>
    <scope>NUCLEOTIDE SEQUENCE</scope>
    <source>
        <strain evidence="2">IBT 21917</strain>
    </source>
</reference>
<keyword evidence="3" id="KW-1185">Reference proteome</keyword>
<evidence type="ECO:0000313" key="3">
    <source>
        <dbReference type="Proteomes" id="UP001146351"/>
    </source>
</evidence>
<comment type="caution">
    <text evidence="2">The sequence shown here is derived from an EMBL/GenBank/DDBJ whole genome shotgun (WGS) entry which is preliminary data.</text>
</comment>
<evidence type="ECO:0000256" key="1">
    <source>
        <dbReference type="SAM" id="MobiDB-lite"/>
    </source>
</evidence>
<evidence type="ECO:0000313" key="2">
    <source>
        <dbReference type="EMBL" id="KAJ5155256.1"/>
    </source>
</evidence>
<sequence length="108" mass="11862">MTGSLRHDVNGGAGSVGSGFLRENSGAITEVPGAIQTWQRQGKSLVDTRQQREQNVASSGWCLARQHHLHRAMTITDADPGWQDDPSHWSRMRLGHERRSTGKQSSAS</sequence>
<reference evidence="2" key="2">
    <citation type="journal article" date="2023" name="IMA Fungus">
        <title>Comparative genomic study of the Penicillium genus elucidates a diverse pangenome and 15 lateral gene transfer events.</title>
        <authorList>
            <person name="Petersen C."/>
            <person name="Sorensen T."/>
            <person name="Nielsen M.R."/>
            <person name="Sondergaard T.E."/>
            <person name="Sorensen J.L."/>
            <person name="Fitzpatrick D.A."/>
            <person name="Frisvad J.C."/>
            <person name="Nielsen K.L."/>
        </authorList>
    </citation>
    <scope>NUCLEOTIDE SEQUENCE</scope>
    <source>
        <strain evidence="2">IBT 21917</strain>
    </source>
</reference>
<organism evidence="2 3">
    <name type="scientific">Penicillium capsulatum</name>
    <dbReference type="NCBI Taxonomy" id="69766"/>
    <lineage>
        <taxon>Eukaryota</taxon>
        <taxon>Fungi</taxon>
        <taxon>Dikarya</taxon>
        <taxon>Ascomycota</taxon>
        <taxon>Pezizomycotina</taxon>
        <taxon>Eurotiomycetes</taxon>
        <taxon>Eurotiomycetidae</taxon>
        <taxon>Eurotiales</taxon>
        <taxon>Aspergillaceae</taxon>
        <taxon>Penicillium</taxon>
    </lineage>
</organism>